<organism evidence="2 3">
    <name type="scientific">Acaulospora morrowiae</name>
    <dbReference type="NCBI Taxonomy" id="94023"/>
    <lineage>
        <taxon>Eukaryota</taxon>
        <taxon>Fungi</taxon>
        <taxon>Fungi incertae sedis</taxon>
        <taxon>Mucoromycota</taxon>
        <taxon>Glomeromycotina</taxon>
        <taxon>Glomeromycetes</taxon>
        <taxon>Diversisporales</taxon>
        <taxon>Acaulosporaceae</taxon>
        <taxon>Acaulospora</taxon>
    </lineage>
</organism>
<dbReference type="AlphaFoldDB" id="A0A9N8YY92"/>
<name>A0A9N8YY92_9GLOM</name>
<reference evidence="2" key="1">
    <citation type="submission" date="2021-06" db="EMBL/GenBank/DDBJ databases">
        <authorList>
            <person name="Kallberg Y."/>
            <person name="Tangrot J."/>
            <person name="Rosling A."/>
        </authorList>
    </citation>
    <scope>NUCLEOTIDE SEQUENCE</scope>
    <source>
        <strain evidence="2">CL551</strain>
    </source>
</reference>
<dbReference type="EMBL" id="CAJVPV010000452">
    <property type="protein sequence ID" value="CAG8457836.1"/>
    <property type="molecule type" value="Genomic_DNA"/>
</dbReference>
<dbReference type="Proteomes" id="UP000789342">
    <property type="component" value="Unassembled WGS sequence"/>
</dbReference>
<evidence type="ECO:0000256" key="1">
    <source>
        <dbReference type="SAM" id="MobiDB-lite"/>
    </source>
</evidence>
<proteinExistence type="predicted"/>
<keyword evidence="3" id="KW-1185">Reference proteome</keyword>
<sequence>MRKTLLLEKQTDRKQRPKDNPMGIWNRSLVSSFPHTSTFTLSSPNIGSNMVFQPPTSSILQFYYKSSSL</sequence>
<feature type="region of interest" description="Disordered" evidence="1">
    <location>
        <begin position="1"/>
        <end position="25"/>
    </location>
</feature>
<accession>A0A9N8YY92</accession>
<gene>
    <name evidence="2" type="ORF">AMORRO_LOCUS1247</name>
</gene>
<comment type="caution">
    <text evidence="2">The sequence shown here is derived from an EMBL/GenBank/DDBJ whole genome shotgun (WGS) entry which is preliminary data.</text>
</comment>
<protein>
    <submittedName>
        <fullName evidence="2">5582_t:CDS:1</fullName>
    </submittedName>
</protein>
<evidence type="ECO:0000313" key="3">
    <source>
        <dbReference type="Proteomes" id="UP000789342"/>
    </source>
</evidence>
<feature type="compositionally biased region" description="Basic and acidic residues" evidence="1">
    <location>
        <begin position="1"/>
        <end position="19"/>
    </location>
</feature>
<evidence type="ECO:0000313" key="2">
    <source>
        <dbReference type="EMBL" id="CAG8457836.1"/>
    </source>
</evidence>